<name>A0A5P9JXT9_9HYPH</name>
<feature type="region of interest" description="Disordered" evidence="1">
    <location>
        <begin position="1"/>
        <end position="105"/>
    </location>
</feature>
<evidence type="ECO:0000256" key="1">
    <source>
        <dbReference type="SAM" id="MobiDB-lite"/>
    </source>
</evidence>
<dbReference type="Gene3D" id="3.30.750.140">
    <property type="match status" value="1"/>
</dbReference>
<dbReference type="InterPro" id="IPR021136">
    <property type="entry name" value="Flagellar_hook_control-like_C"/>
</dbReference>
<feature type="region of interest" description="Disordered" evidence="1">
    <location>
        <begin position="123"/>
        <end position="144"/>
    </location>
</feature>
<sequence length="433" mass="45105">MNILEFLTPNAVSRPEAQSQRGAASDANGVSNGSALSQEPSFNGLLDSLSAKNSAETFSKGGLPPDGGQERGDLDPESIVDSKGEALRDRSTSSEPSPVSGQSDPHSLVQFLLPFVGQVRSAATDAGGARSTADPGSGPSRSMLLNDEWTASEMPDLQGGAGFKAKVLHQEAHFKPVLPSALSPETGKHNTTGRAGIDTRGIGVSLTGAASSGIAEASEADTLLTRAVGSGAKPDSATMEIASGDSERISGVSVYQQVADAVSSKLTDTAVEPEVHSSSAIAASPSIVLKPSEGVLRVLSIQLHPVELGVVTVKMRLSNDQLEMEIHTPSEETADILRRDVDKLSGLLRTSGYRADLVTIHVMRVDPAQQESSIRQGEPWNTQPQSNGFQQGQSGQHDGSRRSLSEQGETSLQVRGNAEREGGGGHAASGIYL</sequence>
<dbReference type="RefSeq" id="WP_152587304.1">
    <property type="nucleotide sequence ID" value="NZ_CP045423.1"/>
</dbReference>
<feature type="compositionally biased region" description="Polar residues" evidence="1">
    <location>
        <begin position="93"/>
        <end position="105"/>
    </location>
</feature>
<dbReference type="Proteomes" id="UP000325614">
    <property type="component" value="Chromosome"/>
</dbReference>
<organism evidence="3 4">
    <name type="scientific">Microvirga thermotolerans</name>
    <dbReference type="NCBI Taxonomy" id="2651334"/>
    <lineage>
        <taxon>Bacteria</taxon>
        <taxon>Pseudomonadati</taxon>
        <taxon>Pseudomonadota</taxon>
        <taxon>Alphaproteobacteria</taxon>
        <taxon>Hyphomicrobiales</taxon>
        <taxon>Methylobacteriaceae</taxon>
        <taxon>Microvirga</taxon>
    </lineage>
</organism>
<gene>
    <name evidence="3" type="ORF">GDR74_16435</name>
</gene>
<dbReference type="EMBL" id="CP045423">
    <property type="protein sequence ID" value="QFU17672.1"/>
    <property type="molecule type" value="Genomic_DNA"/>
</dbReference>
<dbReference type="Pfam" id="PF02120">
    <property type="entry name" value="Flg_hook"/>
    <property type="match status" value="1"/>
</dbReference>
<accession>A0A5P9JXT9</accession>
<feature type="region of interest" description="Disordered" evidence="1">
    <location>
        <begin position="369"/>
        <end position="433"/>
    </location>
</feature>
<proteinExistence type="predicted"/>
<feature type="compositionally biased region" description="Low complexity" evidence="1">
    <location>
        <begin position="383"/>
        <end position="396"/>
    </location>
</feature>
<feature type="compositionally biased region" description="Basic and acidic residues" evidence="1">
    <location>
        <begin position="68"/>
        <end position="92"/>
    </location>
</feature>
<feature type="compositionally biased region" description="Polar residues" evidence="1">
    <location>
        <begin position="16"/>
        <end position="41"/>
    </location>
</feature>
<feature type="domain" description="Flagellar hook-length control protein-like C-terminal" evidence="2">
    <location>
        <begin position="299"/>
        <end position="360"/>
    </location>
</feature>
<reference evidence="3 4" key="1">
    <citation type="submission" date="2019-10" db="EMBL/GenBank/DDBJ databases">
        <title>Isolation, Identification of Microvirga thermotolerans HR1, a novel thermophilic bacterium and Comparative Genomics of the genus Microvirga.</title>
        <authorList>
            <person name="Li J."/>
            <person name="Zhang W."/>
            <person name="Lin M."/>
            <person name="Wang J."/>
        </authorList>
    </citation>
    <scope>NUCLEOTIDE SEQUENCE [LARGE SCALE GENOMIC DNA]</scope>
    <source>
        <strain evidence="3 4">HR1</strain>
    </source>
</reference>
<feature type="compositionally biased region" description="Polar residues" evidence="1">
    <location>
        <begin position="369"/>
        <end position="382"/>
    </location>
</feature>
<evidence type="ECO:0000259" key="2">
    <source>
        <dbReference type="Pfam" id="PF02120"/>
    </source>
</evidence>
<evidence type="ECO:0000313" key="4">
    <source>
        <dbReference type="Proteomes" id="UP000325614"/>
    </source>
</evidence>
<evidence type="ECO:0000313" key="3">
    <source>
        <dbReference type="EMBL" id="QFU17672.1"/>
    </source>
</evidence>
<keyword evidence="4" id="KW-1185">Reference proteome</keyword>
<feature type="compositionally biased region" description="Polar residues" evidence="1">
    <location>
        <begin position="405"/>
        <end position="414"/>
    </location>
</feature>
<dbReference type="InterPro" id="IPR038610">
    <property type="entry name" value="FliK-like_C_sf"/>
</dbReference>
<dbReference type="AlphaFoldDB" id="A0A5P9JXT9"/>
<protein>
    <recommendedName>
        <fullName evidence="2">Flagellar hook-length control protein-like C-terminal domain-containing protein</fullName>
    </recommendedName>
</protein>
<dbReference type="KEGG" id="mico:GDR74_16435"/>